<dbReference type="Pfam" id="PF24336">
    <property type="entry name" value="DUF7504"/>
    <property type="match status" value="1"/>
</dbReference>
<sequence>MTGVAEVVDGVTTTLLCGASLGGETRECCEALLRAGADDGREVLWVTYTRPPADCLASVPDDVSVRGVLAVGDAPHWETSIDGVDVEVVATPGDITALGIKLSRFLSGGDDDLTVCFDSVTAMCQYVEPETAYGFLHTIAVQLYAADATAHFHIDPAAHDASTVDLFASLCDAVVNVGDDGDDDPAVRTRPVLD</sequence>
<dbReference type="InterPro" id="IPR055927">
    <property type="entry name" value="DUF7504"/>
</dbReference>
<protein>
    <submittedName>
        <fullName evidence="1">Uncharacterized protein</fullName>
    </submittedName>
</protein>
<dbReference type="RefSeq" id="WP_089813185.1">
    <property type="nucleotide sequence ID" value="NZ_FOZK01000001.1"/>
</dbReference>
<dbReference type="AlphaFoldDB" id="A0A1I6K6Q7"/>
<name>A0A1I6K6Q7_9EURY</name>
<reference evidence="1 2" key="1">
    <citation type="submission" date="2016-10" db="EMBL/GenBank/DDBJ databases">
        <authorList>
            <person name="de Groot N.N."/>
        </authorList>
    </citation>
    <scope>NUCLEOTIDE SEQUENCE [LARGE SCALE GENOMIC DNA]</scope>
    <source>
        <strain evidence="1 2">CGMCC 1.10457</strain>
    </source>
</reference>
<accession>A0A1I6K6Q7</accession>
<dbReference type="OrthoDB" id="109251at2157"/>
<keyword evidence="2" id="KW-1185">Reference proteome</keyword>
<organism evidence="1 2">
    <name type="scientific">Halomicrobium zhouii</name>
    <dbReference type="NCBI Taxonomy" id="767519"/>
    <lineage>
        <taxon>Archaea</taxon>
        <taxon>Methanobacteriati</taxon>
        <taxon>Methanobacteriota</taxon>
        <taxon>Stenosarchaea group</taxon>
        <taxon>Halobacteria</taxon>
        <taxon>Halobacteriales</taxon>
        <taxon>Haloarculaceae</taxon>
        <taxon>Halomicrobium</taxon>
    </lineage>
</organism>
<proteinExistence type="predicted"/>
<gene>
    <name evidence="1" type="ORF">SAMN05216559_0281</name>
</gene>
<dbReference type="Proteomes" id="UP000199062">
    <property type="component" value="Unassembled WGS sequence"/>
</dbReference>
<evidence type="ECO:0000313" key="1">
    <source>
        <dbReference type="EMBL" id="SFR86912.1"/>
    </source>
</evidence>
<dbReference type="EMBL" id="FOZK01000001">
    <property type="protein sequence ID" value="SFR86912.1"/>
    <property type="molecule type" value="Genomic_DNA"/>
</dbReference>
<dbReference type="STRING" id="767519.SAMN05216559_0281"/>
<evidence type="ECO:0000313" key="2">
    <source>
        <dbReference type="Proteomes" id="UP000199062"/>
    </source>
</evidence>